<evidence type="ECO:0000259" key="5">
    <source>
        <dbReference type="PROSITE" id="PS50977"/>
    </source>
</evidence>
<reference evidence="6 7" key="1">
    <citation type="submission" date="2016-10" db="EMBL/GenBank/DDBJ databases">
        <authorList>
            <person name="Cai Z."/>
        </authorList>
    </citation>
    <scope>NUCLEOTIDE SEQUENCE [LARGE SCALE GENOMIC DNA]</scope>
    <source>
        <strain evidence="6 7">CGMCC 1.10826</strain>
    </source>
</reference>
<proteinExistence type="predicted"/>
<dbReference type="PANTHER" id="PTHR47506">
    <property type="entry name" value="TRANSCRIPTIONAL REGULATORY PROTEIN"/>
    <property type="match status" value="1"/>
</dbReference>
<dbReference type="GO" id="GO:0003677">
    <property type="term" value="F:DNA binding"/>
    <property type="evidence" value="ECO:0007669"/>
    <property type="project" value="UniProtKB-UniRule"/>
</dbReference>
<dbReference type="InterPro" id="IPR009057">
    <property type="entry name" value="Homeodomain-like_sf"/>
</dbReference>
<organism evidence="6 7">
    <name type="scientific">Georgenia satyanarayanai</name>
    <dbReference type="NCBI Taxonomy" id="860221"/>
    <lineage>
        <taxon>Bacteria</taxon>
        <taxon>Bacillati</taxon>
        <taxon>Actinomycetota</taxon>
        <taxon>Actinomycetes</taxon>
        <taxon>Micrococcales</taxon>
        <taxon>Bogoriellaceae</taxon>
        <taxon>Georgenia</taxon>
    </lineage>
</organism>
<dbReference type="InterPro" id="IPR023772">
    <property type="entry name" value="DNA-bd_HTH_TetR-type_CS"/>
</dbReference>
<dbReference type="EMBL" id="UETB01000001">
    <property type="protein sequence ID" value="SSA36668.1"/>
    <property type="molecule type" value="Genomic_DNA"/>
</dbReference>
<evidence type="ECO:0000313" key="6">
    <source>
        <dbReference type="EMBL" id="SSA36668.1"/>
    </source>
</evidence>
<dbReference type="SUPFAM" id="SSF48498">
    <property type="entry name" value="Tetracyclin repressor-like, C-terminal domain"/>
    <property type="match status" value="1"/>
</dbReference>
<keyword evidence="7" id="KW-1185">Reference proteome</keyword>
<name>A0A2Y8ZZE8_9MICO</name>
<dbReference type="AlphaFoldDB" id="A0A2Y8ZZE8"/>
<keyword evidence="1" id="KW-0805">Transcription regulation</keyword>
<dbReference type="InterPro" id="IPR001647">
    <property type="entry name" value="HTH_TetR"/>
</dbReference>
<protein>
    <submittedName>
        <fullName evidence="6">Transcriptional regulator, TetR family</fullName>
    </submittedName>
</protein>
<dbReference type="InterPro" id="IPR036271">
    <property type="entry name" value="Tet_transcr_reg_TetR-rel_C_sf"/>
</dbReference>
<feature type="DNA-binding region" description="H-T-H motif" evidence="4">
    <location>
        <begin position="32"/>
        <end position="51"/>
    </location>
</feature>
<evidence type="ECO:0000256" key="3">
    <source>
        <dbReference type="ARBA" id="ARBA00023163"/>
    </source>
</evidence>
<evidence type="ECO:0000256" key="2">
    <source>
        <dbReference type="ARBA" id="ARBA00023125"/>
    </source>
</evidence>
<evidence type="ECO:0000256" key="4">
    <source>
        <dbReference type="PROSITE-ProRule" id="PRU00335"/>
    </source>
</evidence>
<dbReference type="Proteomes" id="UP000250222">
    <property type="component" value="Unassembled WGS sequence"/>
</dbReference>
<dbReference type="PANTHER" id="PTHR47506:SF1">
    <property type="entry name" value="HTH-TYPE TRANSCRIPTIONAL REGULATOR YJDC"/>
    <property type="match status" value="1"/>
</dbReference>
<dbReference type="PROSITE" id="PS01081">
    <property type="entry name" value="HTH_TETR_1"/>
    <property type="match status" value="1"/>
</dbReference>
<dbReference type="Gene3D" id="1.10.10.60">
    <property type="entry name" value="Homeodomain-like"/>
    <property type="match status" value="1"/>
</dbReference>
<accession>A0A2Y8ZZE8</accession>
<feature type="domain" description="HTH tetR-type" evidence="5">
    <location>
        <begin position="9"/>
        <end position="69"/>
    </location>
</feature>
<dbReference type="SUPFAM" id="SSF46689">
    <property type="entry name" value="Homeodomain-like"/>
    <property type="match status" value="1"/>
</dbReference>
<evidence type="ECO:0000313" key="7">
    <source>
        <dbReference type="Proteomes" id="UP000250222"/>
    </source>
</evidence>
<sequence length="190" mass="20653">MVAMGRPRTFDKEQALLIAMERFWSDGYESTTVAALTEAMGISAPSLYAAFGDKDRLFEDAASCYGERITEQVDRALERPTAREGVTELLRVTAEGMVAPGSPRGCFMLSERRLGRQREEIRQRIAQRLARGRADGDLPEDVDPQRFADYLMAVMAGMSSRAKDGGSARDLLGIAESAMAALPASAPAST</sequence>
<dbReference type="Pfam" id="PF00440">
    <property type="entry name" value="TetR_N"/>
    <property type="match status" value="1"/>
</dbReference>
<evidence type="ECO:0000256" key="1">
    <source>
        <dbReference type="ARBA" id="ARBA00023015"/>
    </source>
</evidence>
<gene>
    <name evidence="6" type="ORF">SAMN05216184_101330</name>
</gene>
<dbReference type="Gene3D" id="1.10.357.10">
    <property type="entry name" value="Tetracycline Repressor, domain 2"/>
    <property type="match status" value="1"/>
</dbReference>
<keyword evidence="3" id="KW-0804">Transcription</keyword>
<dbReference type="PROSITE" id="PS50977">
    <property type="entry name" value="HTH_TETR_2"/>
    <property type="match status" value="1"/>
</dbReference>
<keyword evidence="2 4" id="KW-0238">DNA-binding</keyword>